<proteinExistence type="predicted"/>
<feature type="domain" description="NAD-dependent epimerase/dehydratase" evidence="1">
    <location>
        <begin position="19"/>
        <end position="159"/>
    </location>
</feature>
<evidence type="ECO:0000313" key="2">
    <source>
        <dbReference type="EMBL" id="MEX0405906.1"/>
    </source>
</evidence>
<dbReference type="SUPFAM" id="SSF51735">
    <property type="entry name" value="NAD(P)-binding Rossmann-fold domains"/>
    <property type="match status" value="1"/>
</dbReference>
<dbReference type="CDD" id="cd08946">
    <property type="entry name" value="SDR_e"/>
    <property type="match status" value="1"/>
</dbReference>
<dbReference type="PANTHER" id="PTHR43245">
    <property type="entry name" value="BIFUNCTIONAL POLYMYXIN RESISTANCE PROTEIN ARNA"/>
    <property type="match status" value="1"/>
</dbReference>
<dbReference type="RefSeq" id="WP_367953779.1">
    <property type="nucleotide sequence ID" value="NZ_JBDPGJ010000002.1"/>
</dbReference>
<dbReference type="InterPro" id="IPR050177">
    <property type="entry name" value="Lipid_A_modif_metabolic_enz"/>
</dbReference>
<sequence length="265" mass="29305">MSHASADSLKTSKAARPRVLITGAEGIIGRKLIKYLSAAGYELVLLDRSRDVGGTIFADLGYDTGWDVAFRDVDTVIHLAAAAGAEATQADCLHSNIVATRAVVDACLARGVRRIVFTSSSWVMKDYEGKDIAIVEDLPPLPQTPYGHSKAWCEEELKRFPSVVCLRIGWVQPRNEKSSALSAPPLLRSLWLSDGDLCRIIECAVLAPEIDYLVCNATSRNAGSRWPIERARKILRYEPRDGIGGLDVLGWRISRRFRKLFNLPR</sequence>
<dbReference type="InterPro" id="IPR001509">
    <property type="entry name" value="Epimerase_deHydtase"/>
</dbReference>
<comment type="caution">
    <text evidence="2">The sequence shown here is derived from an EMBL/GenBank/DDBJ whole genome shotgun (WGS) entry which is preliminary data.</text>
</comment>
<dbReference type="InterPro" id="IPR036291">
    <property type="entry name" value="NAD(P)-bd_dom_sf"/>
</dbReference>
<protein>
    <submittedName>
        <fullName evidence="2">NAD(P)-dependent oxidoreductase</fullName>
    </submittedName>
</protein>
<name>A0ABV3SH91_9HYPH</name>
<accession>A0ABV3SH91</accession>
<organism evidence="2 3">
    <name type="scientific">Aquibium pacificus</name>
    <dbReference type="NCBI Taxonomy" id="3153579"/>
    <lineage>
        <taxon>Bacteria</taxon>
        <taxon>Pseudomonadati</taxon>
        <taxon>Pseudomonadota</taxon>
        <taxon>Alphaproteobacteria</taxon>
        <taxon>Hyphomicrobiales</taxon>
        <taxon>Phyllobacteriaceae</taxon>
        <taxon>Aquibium</taxon>
    </lineage>
</organism>
<reference evidence="2 3" key="1">
    <citation type="submission" date="2024-05" db="EMBL/GenBank/DDBJ databases">
        <authorList>
            <person name="Jiang F."/>
        </authorList>
    </citation>
    <scope>NUCLEOTIDE SEQUENCE [LARGE SCALE GENOMIC DNA]</scope>
    <source>
        <strain evidence="2 3">LZ166</strain>
    </source>
</reference>
<gene>
    <name evidence="2" type="ORF">ABGN05_09560</name>
</gene>
<dbReference type="Gene3D" id="3.40.50.720">
    <property type="entry name" value="NAD(P)-binding Rossmann-like Domain"/>
    <property type="match status" value="1"/>
</dbReference>
<dbReference type="Proteomes" id="UP001556692">
    <property type="component" value="Unassembled WGS sequence"/>
</dbReference>
<keyword evidence="3" id="KW-1185">Reference proteome</keyword>
<dbReference type="Pfam" id="PF01370">
    <property type="entry name" value="Epimerase"/>
    <property type="match status" value="1"/>
</dbReference>
<evidence type="ECO:0000259" key="1">
    <source>
        <dbReference type="Pfam" id="PF01370"/>
    </source>
</evidence>
<evidence type="ECO:0000313" key="3">
    <source>
        <dbReference type="Proteomes" id="UP001556692"/>
    </source>
</evidence>
<dbReference type="EMBL" id="JBDPGJ010000002">
    <property type="protein sequence ID" value="MEX0405906.1"/>
    <property type="molecule type" value="Genomic_DNA"/>
</dbReference>